<dbReference type="Proteomes" id="UP001480955">
    <property type="component" value="Unassembled WGS sequence"/>
</dbReference>
<organism evidence="1 2">
    <name type="scientific">Methylorubrum podarium</name>
    <dbReference type="NCBI Taxonomy" id="200476"/>
    <lineage>
        <taxon>Bacteria</taxon>
        <taxon>Pseudomonadati</taxon>
        <taxon>Pseudomonadota</taxon>
        <taxon>Alphaproteobacteria</taxon>
        <taxon>Hyphomicrobiales</taxon>
        <taxon>Methylobacteriaceae</taxon>
        <taxon>Methylorubrum</taxon>
    </lineage>
</organism>
<dbReference type="EMBL" id="JBELQE010000128">
    <property type="protein sequence ID" value="MER2253135.1"/>
    <property type="molecule type" value="Genomic_DNA"/>
</dbReference>
<sequence>MQDLVALAALYAEIDAYLEALRAALIESGDGSGADRIEAKQRLNDQAYFVICWGQLESAIDDACRSAIRARRGHADWAVRRAWDLYNPDEKRLSGLSFEDRTALVLDRQGGAKSPWARVQFYYALRNQIAHGKLRPERIDVTAVVGEMYVIQGALTP</sequence>
<accession>A0ABV1QUV3</accession>
<comment type="caution">
    <text evidence="1">The sequence shown here is derived from an EMBL/GenBank/DDBJ whole genome shotgun (WGS) entry which is preliminary data.</text>
</comment>
<evidence type="ECO:0000313" key="2">
    <source>
        <dbReference type="Proteomes" id="UP001480955"/>
    </source>
</evidence>
<evidence type="ECO:0008006" key="3">
    <source>
        <dbReference type="Google" id="ProtNLM"/>
    </source>
</evidence>
<protein>
    <recommendedName>
        <fullName evidence="3">RiboL-PSP-HEPN domain-containing protein</fullName>
    </recommendedName>
</protein>
<keyword evidence="2" id="KW-1185">Reference proteome</keyword>
<proteinExistence type="predicted"/>
<name>A0ABV1QUV3_9HYPH</name>
<reference evidence="1 2" key="1">
    <citation type="submission" date="2024-06" db="EMBL/GenBank/DDBJ databases">
        <authorList>
            <person name="Campbell A.G."/>
        </authorList>
    </citation>
    <scope>NUCLEOTIDE SEQUENCE [LARGE SCALE GENOMIC DNA]</scope>
    <source>
        <strain evidence="1 2">EM12</strain>
    </source>
</reference>
<dbReference type="RefSeq" id="WP_238255598.1">
    <property type="nucleotide sequence ID" value="NZ_BPRD01000184.1"/>
</dbReference>
<evidence type="ECO:0000313" key="1">
    <source>
        <dbReference type="EMBL" id="MER2253135.1"/>
    </source>
</evidence>
<gene>
    <name evidence="1" type="ORF">ABS772_24755</name>
</gene>